<dbReference type="InterPro" id="IPR036770">
    <property type="entry name" value="Ankyrin_rpt-contain_sf"/>
</dbReference>
<evidence type="ECO:0000313" key="1">
    <source>
        <dbReference type="EMBL" id="KAG3209291.1"/>
    </source>
</evidence>
<proteinExistence type="predicted"/>
<name>A0A8T1HAU1_9STRA</name>
<dbReference type="Proteomes" id="UP000760860">
    <property type="component" value="Unassembled WGS sequence"/>
</dbReference>
<organism evidence="1 2">
    <name type="scientific">Phytophthora cactorum</name>
    <dbReference type="NCBI Taxonomy" id="29920"/>
    <lineage>
        <taxon>Eukaryota</taxon>
        <taxon>Sar</taxon>
        <taxon>Stramenopiles</taxon>
        <taxon>Oomycota</taxon>
        <taxon>Peronosporomycetes</taxon>
        <taxon>Peronosporales</taxon>
        <taxon>Peronosporaceae</taxon>
        <taxon>Phytophthora</taxon>
    </lineage>
</organism>
<dbReference type="Gene3D" id="1.25.40.20">
    <property type="entry name" value="Ankyrin repeat-containing domain"/>
    <property type="match status" value="1"/>
</dbReference>
<gene>
    <name evidence="1" type="ORF">PC129_g19692</name>
</gene>
<reference evidence="1" key="1">
    <citation type="submission" date="2018-05" db="EMBL/GenBank/DDBJ databases">
        <title>Effector identification in a new, highly contiguous assembly of the strawberry crown rot pathogen Phytophthora cactorum.</title>
        <authorList>
            <person name="Armitage A.D."/>
            <person name="Nellist C.F."/>
            <person name="Bates H."/>
            <person name="Vickerstaff R.J."/>
            <person name="Harrison R.J."/>
        </authorList>
    </citation>
    <scope>NUCLEOTIDE SEQUENCE</scope>
    <source>
        <strain evidence="1">P421</strain>
    </source>
</reference>
<sequence length="374" mass="41575">MAKILMGKCHSEMIGHAVREAASEGIYELVKLLLMECEARHLEESWYYSHVGMAVQNAALRSDLEMAKLLIAKCDPPSAGRVLQMEVANDHTDMLRLFAPMTGVYYKEDPYKVNALVRTAKKVKTAMVEILAQYSDQPTMEAALLRLSSNGDLVATKLLLRKLDPASYKHTFAIAAEKIVVQLVEILLEHMDTSNIRWALMTATSKGYLGTVKSMLHKCETASIGCALEVAVLKNKLAVIDVLRKRCKLRTTVVRQLESLAKRERRHLHTKLRGTHLLLCIELLGRVIRIQESLPYEILNFRTCKEGNDATIANPSSSLIAGLDRLSGRVARASGGHAIIFKPMGLNTLLFASRESEAESVDPQLDYSSRSSSI</sequence>
<evidence type="ECO:0008006" key="3">
    <source>
        <dbReference type="Google" id="ProtNLM"/>
    </source>
</evidence>
<evidence type="ECO:0000313" key="2">
    <source>
        <dbReference type="Proteomes" id="UP000760860"/>
    </source>
</evidence>
<dbReference type="VEuPathDB" id="FungiDB:PC110_g17942"/>
<protein>
    <recommendedName>
        <fullName evidence="3">Ankyrin repeat-containing domain</fullName>
    </recommendedName>
</protein>
<accession>A0A8T1HAU1</accession>
<dbReference type="EMBL" id="RCMV01001297">
    <property type="protein sequence ID" value="KAG3209291.1"/>
    <property type="molecule type" value="Genomic_DNA"/>
</dbReference>
<comment type="caution">
    <text evidence="1">The sequence shown here is derived from an EMBL/GenBank/DDBJ whole genome shotgun (WGS) entry which is preliminary data.</text>
</comment>
<dbReference type="AlphaFoldDB" id="A0A8T1HAU1"/>
<dbReference type="SUPFAM" id="SSF48403">
    <property type="entry name" value="Ankyrin repeat"/>
    <property type="match status" value="1"/>
</dbReference>